<feature type="compositionally biased region" description="Acidic residues" evidence="1">
    <location>
        <begin position="195"/>
        <end position="207"/>
    </location>
</feature>
<feature type="region of interest" description="Disordered" evidence="1">
    <location>
        <begin position="1"/>
        <end position="67"/>
    </location>
</feature>
<dbReference type="Pfam" id="PF11001">
    <property type="entry name" value="AFUB_07903_YDR124W_hel"/>
    <property type="match status" value="1"/>
</dbReference>
<sequence>MARLRDADMNQKAMQRQWKLDNFSDQGNEKHDDDRAPNSGFRDAAAGTVTKPPAIVPTTKPYEDNNDDEAIPTPINATLEVQQCTITTSDGRSAIIPIVGFEHLFRARQSDHGTPSCSYALQPRSRQELAHIPGPNQRPARNGESRPPHRTSSGLNVRSRRRCAPEPANGKAVKKRRRGSIAQTRPQPRTARNTDDDEQNEQDEMEVATETSYSFRMGDIEGMKRFFKRRIDELTMKPVRGMVTTWIKQLEPRRQGLHGPYHRQLPSAMPKDATPPWWPHDVRYLEPAHLGKEDLKKLAVELMLQHRGCAIDVIKRQYPRGWTEKIRSVAQYAVENTPEEHFSSSKNILFSRSMKKRALNSILPSVFEISQSYEDYVQQHALWNYAEKDKLPQGKTVTWQHVPRPPKQISQQRRVRARTASQAPRDESDVYAHDATSGYDTEPDDTMEGLVLSPQPEVKVALTESPPTFKVSTPVPAAAVPSIETAQPAVRMQLTPCSSFDQSFKVSTPVPAVTVPSIETAQPAVRTTPCSSFGQSASESSFGDSVNYLDLDEDVKGSSSASLHRQEPQANCFDQALHDTNTGYMLDPFRQNSHFMPYSASSYIDPREFSLYHNNYPIATGAPPLGSSMAPSNVMYEFAPDGSFVPANGMASFDGLPNFGSAAMQQQFGGSHMTSRMSRQ</sequence>
<keyword evidence="4" id="KW-1185">Reference proteome</keyword>
<dbReference type="AlphaFoldDB" id="A0A6A6ZSJ3"/>
<proteinExistence type="predicted"/>
<name>A0A6A6ZSJ3_9PLEO</name>
<accession>A0A6A6ZSJ3</accession>
<reference evidence="3" key="1">
    <citation type="journal article" date="2020" name="Stud. Mycol.">
        <title>101 Dothideomycetes genomes: a test case for predicting lifestyles and emergence of pathogens.</title>
        <authorList>
            <person name="Haridas S."/>
            <person name="Albert R."/>
            <person name="Binder M."/>
            <person name="Bloem J."/>
            <person name="Labutti K."/>
            <person name="Salamov A."/>
            <person name="Andreopoulos B."/>
            <person name="Baker S."/>
            <person name="Barry K."/>
            <person name="Bills G."/>
            <person name="Bluhm B."/>
            <person name="Cannon C."/>
            <person name="Castanera R."/>
            <person name="Culley D."/>
            <person name="Daum C."/>
            <person name="Ezra D."/>
            <person name="Gonzalez J."/>
            <person name="Henrissat B."/>
            <person name="Kuo A."/>
            <person name="Liang C."/>
            <person name="Lipzen A."/>
            <person name="Lutzoni F."/>
            <person name="Magnuson J."/>
            <person name="Mondo S."/>
            <person name="Nolan M."/>
            <person name="Ohm R."/>
            <person name="Pangilinan J."/>
            <person name="Park H.-J."/>
            <person name="Ramirez L."/>
            <person name="Alfaro M."/>
            <person name="Sun H."/>
            <person name="Tritt A."/>
            <person name="Yoshinaga Y."/>
            <person name="Zwiers L.-H."/>
            <person name="Turgeon B."/>
            <person name="Goodwin S."/>
            <person name="Spatafora J."/>
            <person name="Crous P."/>
            <person name="Grigoriev I."/>
        </authorList>
    </citation>
    <scope>NUCLEOTIDE SEQUENCE</scope>
    <source>
        <strain evidence="3">CBS 113818</strain>
    </source>
</reference>
<feature type="region of interest" description="Disordered" evidence="1">
    <location>
        <begin position="397"/>
        <end position="443"/>
    </location>
</feature>
<dbReference type="Proteomes" id="UP000799424">
    <property type="component" value="Unassembled WGS sequence"/>
</dbReference>
<organism evidence="3 4">
    <name type="scientific">Ophiobolus disseminans</name>
    <dbReference type="NCBI Taxonomy" id="1469910"/>
    <lineage>
        <taxon>Eukaryota</taxon>
        <taxon>Fungi</taxon>
        <taxon>Dikarya</taxon>
        <taxon>Ascomycota</taxon>
        <taxon>Pezizomycotina</taxon>
        <taxon>Dothideomycetes</taxon>
        <taxon>Pleosporomycetidae</taxon>
        <taxon>Pleosporales</taxon>
        <taxon>Pleosporineae</taxon>
        <taxon>Phaeosphaeriaceae</taxon>
        <taxon>Ophiobolus</taxon>
    </lineage>
</organism>
<feature type="domain" description="Subtelomeric hrmA-associated cluster protein AFUB-079030/YDR124W-like helical bundle" evidence="2">
    <location>
        <begin position="217"/>
        <end position="307"/>
    </location>
</feature>
<evidence type="ECO:0000259" key="2">
    <source>
        <dbReference type="Pfam" id="PF11001"/>
    </source>
</evidence>
<dbReference type="InterPro" id="IPR021264">
    <property type="entry name" value="AFUB_079030/YDR124W-like"/>
</dbReference>
<dbReference type="InterPro" id="IPR047092">
    <property type="entry name" value="AFUB_07903/YDR124W-like_hel"/>
</dbReference>
<evidence type="ECO:0000313" key="4">
    <source>
        <dbReference type="Proteomes" id="UP000799424"/>
    </source>
</evidence>
<dbReference type="PANTHER" id="PTHR36102:SF1">
    <property type="entry name" value="YDR124W-LIKE HELICAL BUNDLE DOMAIN-CONTAINING PROTEIN"/>
    <property type="match status" value="1"/>
</dbReference>
<dbReference type="OrthoDB" id="5338458at2759"/>
<gene>
    <name evidence="3" type="ORF">CC86DRAFT_384303</name>
</gene>
<feature type="region of interest" description="Disordered" evidence="1">
    <location>
        <begin position="130"/>
        <end position="209"/>
    </location>
</feature>
<protein>
    <recommendedName>
        <fullName evidence="2">Subtelomeric hrmA-associated cluster protein AFUB-079030/YDR124W-like helical bundle domain-containing protein</fullName>
    </recommendedName>
</protein>
<feature type="compositionally biased region" description="Basic and acidic residues" evidence="1">
    <location>
        <begin position="27"/>
        <end position="36"/>
    </location>
</feature>
<feature type="compositionally biased region" description="Polar residues" evidence="1">
    <location>
        <begin position="181"/>
        <end position="191"/>
    </location>
</feature>
<evidence type="ECO:0000313" key="3">
    <source>
        <dbReference type="EMBL" id="KAF2823748.1"/>
    </source>
</evidence>
<dbReference type="PANTHER" id="PTHR36102">
    <property type="entry name" value="CHROMOSOME 10, WHOLE GENOME SHOTGUN SEQUENCE"/>
    <property type="match status" value="1"/>
</dbReference>
<dbReference type="EMBL" id="MU006231">
    <property type="protein sequence ID" value="KAF2823748.1"/>
    <property type="molecule type" value="Genomic_DNA"/>
</dbReference>
<evidence type="ECO:0000256" key="1">
    <source>
        <dbReference type="SAM" id="MobiDB-lite"/>
    </source>
</evidence>